<dbReference type="PROSITE" id="PS51257">
    <property type="entry name" value="PROKAR_LIPOPROTEIN"/>
    <property type="match status" value="1"/>
</dbReference>
<reference evidence="2 3" key="1">
    <citation type="submission" date="2019-05" db="EMBL/GenBank/DDBJ databases">
        <title>Panacibacter sp. strain 17mud1-8 Genome sequencing and assembly.</title>
        <authorList>
            <person name="Chhetri G."/>
        </authorList>
    </citation>
    <scope>NUCLEOTIDE SEQUENCE [LARGE SCALE GENOMIC DNA]</scope>
    <source>
        <strain evidence="2 3">17mud1-8</strain>
    </source>
</reference>
<evidence type="ECO:0000256" key="1">
    <source>
        <dbReference type="ARBA" id="ARBA00022801"/>
    </source>
</evidence>
<keyword evidence="3" id="KW-1185">Reference proteome</keyword>
<accession>A0A4U3KSW4</accession>
<evidence type="ECO:0000313" key="3">
    <source>
        <dbReference type="Proteomes" id="UP000305848"/>
    </source>
</evidence>
<dbReference type="Gene3D" id="3.40.720.10">
    <property type="entry name" value="Alkaline Phosphatase, subunit A"/>
    <property type="match status" value="1"/>
</dbReference>
<dbReference type="OrthoDB" id="145213at2"/>
<protein>
    <submittedName>
        <fullName evidence="2">Bifunctional YncE family protein/alkaline phosphatase family protein</fullName>
    </submittedName>
</protein>
<comment type="caution">
    <text evidence="2">The sequence shown here is derived from an EMBL/GenBank/DDBJ whole genome shotgun (WGS) entry which is preliminary data.</text>
</comment>
<dbReference type="PANTHER" id="PTHR47197">
    <property type="entry name" value="PROTEIN NIRF"/>
    <property type="match status" value="1"/>
</dbReference>
<proteinExistence type="predicted"/>
<dbReference type="InterPro" id="IPR007312">
    <property type="entry name" value="Phosphoesterase"/>
</dbReference>
<dbReference type="SUPFAM" id="SSF50974">
    <property type="entry name" value="Nitrous oxide reductase, N-terminal domain"/>
    <property type="match status" value="1"/>
</dbReference>
<sequence length="896" mass="98144">MKRNSFKTIQGLVLLFCCIFFFACGTRKVYKSSASTGVSHYSITDTALDAKMIRMPYNRLIDPAGTIVRFGSDALENHALDCVLLPGSNVLAVEDRYGIAFIDIHTNQLLYHLDYNGDAAYKGLMSTYSGIKALQEGNETHVFWCASNPSSKRSFLFDAVWDGSKGKINSSISFEPVQPSPLALPNDIAISNEGGETYLYVVLSGNSQLVKIRWRDRKVIWTVATGMAPFGIAVTNDKAYVTNWAGPVPVAGTGETAGIPFGSVYIDPRTGATAMGTVAVFDLDAGNKVTEVKVGLHPNAIIASPDKHFVYVSNGNSDNVSVISTNTNVVVDSISVRLNGEANPFIGDAPNALAIDSTGTTLYVANGMDNAVAVVALGAKVSANGKGNNRIKGFIPTGAYPSGLALTSDHLLCVTNLEGEGAHVPGKDGAFNSHHDEATISIIPLPDDNGLHHYTTRVENANLLFRRNLAQQLPRQGIAPKPVPERIGEPSVFKHVIYIIKENRTYDQVLGDMSEGNGSSALCTFGENVTPNEHKLARNFLLLDNYMASGKSSAEGHQWTDAAMTSDYVEKNVRAWFQSYPHVQTDALVYNQPGFIWNNALDHGKSVKIYGEACIPEWQGNDTWKDIYNLYLEGKPFQFKNVTTISRVAPILSQTYPGYDGHKINDQLRADAFIKDLKAYENMPGDQLPQLMILALPSDHTSGMREGYPTPRAMVADNDLALGKIIEAVTNSRFYDSTAVFVTEDDSQDGWDHVSAYRTTGFVISPYSVLNKTIHTNYNQTCMVRTIEQILGIPPMNAIDATALPMFDCFGGNFNKTPYKFVSNKIPLDEMNKSTALLRGKAKHYAKLSSLPQFDHIDAGNDELLNRIIWFSVNGDTPYPAKMTLPVKERKEDEDD</sequence>
<dbReference type="InterPro" id="IPR015943">
    <property type="entry name" value="WD40/YVTN_repeat-like_dom_sf"/>
</dbReference>
<dbReference type="SUPFAM" id="SSF53649">
    <property type="entry name" value="Alkaline phosphatase-like"/>
    <property type="match status" value="1"/>
</dbReference>
<dbReference type="Pfam" id="PF04185">
    <property type="entry name" value="Phosphoesterase"/>
    <property type="match status" value="1"/>
</dbReference>
<dbReference type="InterPro" id="IPR051200">
    <property type="entry name" value="Host-pathogen_enzymatic-act"/>
</dbReference>
<dbReference type="Gene3D" id="2.130.10.10">
    <property type="entry name" value="YVTN repeat-like/Quinoprotein amine dehydrogenase"/>
    <property type="match status" value="2"/>
</dbReference>
<gene>
    <name evidence="2" type="ORF">FC093_20030</name>
</gene>
<name>A0A4U3KSW4_9BACT</name>
<dbReference type="AlphaFoldDB" id="A0A4U3KSW4"/>
<dbReference type="Proteomes" id="UP000305848">
    <property type="component" value="Unassembled WGS sequence"/>
</dbReference>
<dbReference type="RefSeq" id="WP_137263599.1">
    <property type="nucleotide sequence ID" value="NZ_SZQL01000021.1"/>
</dbReference>
<dbReference type="GO" id="GO:0016788">
    <property type="term" value="F:hydrolase activity, acting on ester bonds"/>
    <property type="evidence" value="ECO:0007669"/>
    <property type="project" value="InterPro"/>
</dbReference>
<keyword evidence="1" id="KW-0378">Hydrolase</keyword>
<dbReference type="InterPro" id="IPR017850">
    <property type="entry name" value="Alkaline_phosphatase_core_sf"/>
</dbReference>
<dbReference type="EMBL" id="SZQL01000021">
    <property type="protein sequence ID" value="TKK65401.1"/>
    <property type="molecule type" value="Genomic_DNA"/>
</dbReference>
<organism evidence="2 3">
    <name type="scientific">Ilyomonas limi</name>
    <dbReference type="NCBI Taxonomy" id="2575867"/>
    <lineage>
        <taxon>Bacteria</taxon>
        <taxon>Pseudomonadati</taxon>
        <taxon>Bacteroidota</taxon>
        <taxon>Chitinophagia</taxon>
        <taxon>Chitinophagales</taxon>
        <taxon>Chitinophagaceae</taxon>
        <taxon>Ilyomonas</taxon>
    </lineage>
</organism>
<dbReference type="PANTHER" id="PTHR47197:SF3">
    <property type="entry name" value="DIHYDRO-HEME D1 DEHYDROGENASE"/>
    <property type="match status" value="1"/>
</dbReference>
<evidence type="ECO:0000313" key="2">
    <source>
        <dbReference type="EMBL" id="TKK65401.1"/>
    </source>
</evidence>
<dbReference type="InterPro" id="IPR011045">
    <property type="entry name" value="N2O_reductase_N"/>
</dbReference>